<dbReference type="PANTHER" id="PTHR11102">
    <property type="entry name" value="SEL-1-LIKE PROTEIN"/>
    <property type="match status" value="1"/>
</dbReference>
<proteinExistence type="predicted"/>
<dbReference type="InterPro" id="IPR006597">
    <property type="entry name" value="Sel1-like"/>
</dbReference>
<dbReference type="STRING" id="1429043.X474_07540"/>
<sequence>MSVLVPRQGYFYREVARGKVKAIIRNSATASWHSVNNGQPKPGHQAVIYSADPTGAGINRNKTGPPGCGKLGGEHDWRFRRSQTRPPWSEAETAYDKGHSLEFPQPGQKSDYARASVYYEKAAEKGQAKAAFRLYYIYLKGKAGEKSKEKAIMWLKKTAKLGHSGAQAMLGDYYAPLDRKRAVYWYERAARQGNIKASLALKKLE</sequence>
<comment type="caution">
    <text evidence="1">The sequence shown here is derived from an EMBL/GenBank/DDBJ whole genome shotgun (WGS) entry which is preliminary data.</text>
</comment>
<dbReference type="SUPFAM" id="SSF81901">
    <property type="entry name" value="HCP-like"/>
    <property type="match status" value="1"/>
</dbReference>
<protein>
    <recommendedName>
        <fullName evidence="3">Beta-lactamase</fullName>
    </recommendedName>
</protein>
<dbReference type="Proteomes" id="UP000032233">
    <property type="component" value="Unassembled WGS sequence"/>
</dbReference>
<gene>
    <name evidence="1" type="ORF">X474_07540</name>
</gene>
<dbReference type="InterPro" id="IPR050767">
    <property type="entry name" value="Sel1_AlgK"/>
</dbReference>
<dbReference type="InParanoid" id="A0A0D2JY45"/>
<evidence type="ECO:0000313" key="1">
    <source>
        <dbReference type="EMBL" id="KIX14480.1"/>
    </source>
</evidence>
<dbReference type="InterPro" id="IPR011990">
    <property type="entry name" value="TPR-like_helical_dom_sf"/>
</dbReference>
<reference evidence="1 2" key="1">
    <citation type="submission" date="2013-11" db="EMBL/GenBank/DDBJ databases">
        <title>Metagenomic analysis of a methanogenic consortium involved in long chain n-alkane degradation.</title>
        <authorList>
            <person name="Davidova I.A."/>
            <person name="Callaghan A.V."/>
            <person name="Wawrik B."/>
            <person name="Pruitt S."/>
            <person name="Marks C."/>
            <person name="Duncan K.E."/>
            <person name="Suflita J.M."/>
        </authorList>
    </citation>
    <scope>NUCLEOTIDE SEQUENCE [LARGE SCALE GENOMIC DNA]</scope>
    <source>
        <strain evidence="1 2">SPR</strain>
    </source>
</reference>
<dbReference type="EMBL" id="AZAC01000010">
    <property type="protein sequence ID" value="KIX14480.1"/>
    <property type="molecule type" value="Genomic_DNA"/>
</dbReference>
<name>A0A0D2JY45_9BACT</name>
<evidence type="ECO:0000313" key="2">
    <source>
        <dbReference type="Proteomes" id="UP000032233"/>
    </source>
</evidence>
<dbReference type="SMART" id="SM00671">
    <property type="entry name" value="SEL1"/>
    <property type="match status" value="3"/>
</dbReference>
<accession>A0A0D2JY45</accession>
<evidence type="ECO:0008006" key="3">
    <source>
        <dbReference type="Google" id="ProtNLM"/>
    </source>
</evidence>
<dbReference type="PANTHER" id="PTHR11102:SF160">
    <property type="entry name" value="ERAD-ASSOCIATED E3 UBIQUITIN-PROTEIN LIGASE COMPONENT HRD3"/>
    <property type="match status" value="1"/>
</dbReference>
<dbReference type="Gene3D" id="1.25.40.10">
    <property type="entry name" value="Tetratricopeptide repeat domain"/>
    <property type="match status" value="1"/>
</dbReference>
<keyword evidence="2" id="KW-1185">Reference proteome</keyword>
<dbReference type="AlphaFoldDB" id="A0A0D2JY45"/>
<dbReference type="Pfam" id="PF08238">
    <property type="entry name" value="Sel1"/>
    <property type="match status" value="3"/>
</dbReference>
<organism evidence="1 2">
    <name type="scientific">Dethiosulfatarculus sandiegensis</name>
    <dbReference type="NCBI Taxonomy" id="1429043"/>
    <lineage>
        <taxon>Bacteria</taxon>
        <taxon>Pseudomonadati</taxon>
        <taxon>Thermodesulfobacteriota</taxon>
        <taxon>Desulfarculia</taxon>
        <taxon>Desulfarculales</taxon>
        <taxon>Desulfarculaceae</taxon>
        <taxon>Dethiosulfatarculus</taxon>
    </lineage>
</organism>